<gene>
    <name evidence="7" type="ORF">HQ865_14500</name>
</gene>
<dbReference type="GO" id="GO:0016209">
    <property type="term" value="F:antioxidant activity"/>
    <property type="evidence" value="ECO:0007669"/>
    <property type="project" value="InterPro"/>
</dbReference>
<evidence type="ECO:0000313" key="8">
    <source>
        <dbReference type="Proteomes" id="UP000505355"/>
    </source>
</evidence>
<feature type="signal peptide" evidence="5">
    <location>
        <begin position="1"/>
        <end position="20"/>
    </location>
</feature>
<dbReference type="EMBL" id="CP054139">
    <property type="protein sequence ID" value="QKJ30908.1"/>
    <property type="molecule type" value="Genomic_DNA"/>
</dbReference>
<dbReference type="PROSITE" id="PS00194">
    <property type="entry name" value="THIOREDOXIN_1"/>
    <property type="match status" value="1"/>
</dbReference>
<dbReference type="InterPro" id="IPR025380">
    <property type="entry name" value="DUF4369"/>
</dbReference>
<evidence type="ECO:0000256" key="5">
    <source>
        <dbReference type="SAM" id="SignalP"/>
    </source>
</evidence>
<organism evidence="7 8">
    <name type="scientific">Mucilaginibacter mali</name>
    <dbReference type="NCBI Taxonomy" id="2740462"/>
    <lineage>
        <taxon>Bacteria</taxon>
        <taxon>Pseudomonadati</taxon>
        <taxon>Bacteroidota</taxon>
        <taxon>Sphingobacteriia</taxon>
        <taxon>Sphingobacteriales</taxon>
        <taxon>Sphingobacteriaceae</taxon>
        <taxon>Mucilaginibacter</taxon>
    </lineage>
</organism>
<feature type="chain" id="PRO_5028961655" evidence="5">
    <location>
        <begin position="21"/>
        <end position="390"/>
    </location>
</feature>
<evidence type="ECO:0000259" key="6">
    <source>
        <dbReference type="PROSITE" id="PS51352"/>
    </source>
</evidence>
<evidence type="ECO:0000313" key="7">
    <source>
        <dbReference type="EMBL" id="QKJ30908.1"/>
    </source>
</evidence>
<proteinExistence type="predicted"/>
<reference evidence="7 8" key="1">
    <citation type="submission" date="2020-05" db="EMBL/GenBank/DDBJ databases">
        <title>Mucilaginibacter mali sp. nov.</title>
        <authorList>
            <person name="Kim H.S."/>
            <person name="Lee K.C."/>
            <person name="Suh M.K."/>
            <person name="Kim J.-S."/>
            <person name="Han K.-I."/>
            <person name="Eom M.K."/>
            <person name="Shin Y.K."/>
            <person name="Lee J.-S."/>
        </authorList>
    </citation>
    <scope>NUCLEOTIDE SEQUENCE [LARGE SCALE GENOMIC DNA]</scope>
    <source>
        <strain evidence="7 8">G2-14</strain>
    </source>
</reference>
<accession>A0A7D4PUP6</accession>
<dbReference type="CDD" id="cd02966">
    <property type="entry name" value="TlpA_like_family"/>
    <property type="match status" value="1"/>
</dbReference>
<comment type="subcellular location">
    <subcellularLocation>
        <location evidence="1">Cell envelope</location>
    </subcellularLocation>
</comment>
<evidence type="ECO:0000256" key="4">
    <source>
        <dbReference type="ARBA" id="ARBA00023284"/>
    </source>
</evidence>
<keyword evidence="5" id="KW-0732">Signal</keyword>
<dbReference type="KEGG" id="mmab:HQ865_14500"/>
<dbReference type="PANTHER" id="PTHR42852">
    <property type="entry name" value="THIOL:DISULFIDE INTERCHANGE PROTEIN DSBE"/>
    <property type="match status" value="1"/>
</dbReference>
<dbReference type="Gene3D" id="3.40.30.10">
    <property type="entry name" value="Glutaredoxin"/>
    <property type="match status" value="1"/>
</dbReference>
<dbReference type="Pfam" id="PF14289">
    <property type="entry name" value="DUF4369"/>
    <property type="match status" value="1"/>
</dbReference>
<keyword evidence="3" id="KW-1015">Disulfide bond</keyword>
<dbReference type="PROSITE" id="PS51352">
    <property type="entry name" value="THIOREDOXIN_2"/>
    <property type="match status" value="1"/>
</dbReference>
<dbReference type="SUPFAM" id="SSF52833">
    <property type="entry name" value="Thioredoxin-like"/>
    <property type="match status" value="1"/>
</dbReference>
<dbReference type="GO" id="GO:0030313">
    <property type="term" value="C:cell envelope"/>
    <property type="evidence" value="ECO:0007669"/>
    <property type="project" value="UniProtKB-SubCell"/>
</dbReference>
<evidence type="ECO:0000256" key="3">
    <source>
        <dbReference type="ARBA" id="ARBA00023157"/>
    </source>
</evidence>
<dbReference type="InterPro" id="IPR013766">
    <property type="entry name" value="Thioredoxin_domain"/>
</dbReference>
<dbReference type="InterPro" id="IPR017937">
    <property type="entry name" value="Thioredoxin_CS"/>
</dbReference>
<dbReference type="RefSeq" id="WP_173415577.1">
    <property type="nucleotide sequence ID" value="NZ_CP054139.1"/>
</dbReference>
<keyword evidence="2" id="KW-0201">Cytochrome c-type biogenesis</keyword>
<dbReference type="GO" id="GO:0016491">
    <property type="term" value="F:oxidoreductase activity"/>
    <property type="evidence" value="ECO:0007669"/>
    <property type="project" value="InterPro"/>
</dbReference>
<dbReference type="Pfam" id="PF00578">
    <property type="entry name" value="AhpC-TSA"/>
    <property type="match status" value="1"/>
</dbReference>
<feature type="domain" description="Thioredoxin" evidence="6">
    <location>
        <begin position="236"/>
        <end position="390"/>
    </location>
</feature>
<dbReference type="InterPro" id="IPR036249">
    <property type="entry name" value="Thioredoxin-like_sf"/>
</dbReference>
<evidence type="ECO:0000256" key="2">
    <source>
        <dbReference type="ARBA" id="ARBA00022748"/>
    </source>
</evidence>
<keyword evidence="4" id="KW-0676">Redox-active center</keyword>
<evidence type="ECO:0000256" key="1">
    <source>
        <dbReference type="ARBA" id="ARBA00004196"/>
    </source>
</evidence>
<dbReference type="InterPro" id="IPR050553">
    <property type="entry name" value="Thioredoxin_ResA/DsbE_sf"/>
</dbReference>
<dbReference type="PANTHER" id="PTHR42852:SF6">
    <property type="entry name" value="THIOL:DISULFIDE INTERCHANGE PROTEIN DSBE"/>
    <property type="match status" value="1"/>
</dbReference>
<dbReference type="Proteomes" id="UP000505355">
    <property type="component" value="Chromosome"/>
</dbReference>
<name>A0A7D4PUP6_9SPHI</name>
<dbReference type="InterPro" id="IPR000866">
    <property type="entry name" value="AhpC/TSA"/>
</dbReference>
<protein>
    <submittedName>
        <fullName evidence="7">AhpC/TSA family protein</fullName>
    </submittedName>
</protein>
<keyword evidence="8" id="KW-1185">Reference proteome</keyword>
<sequence>MKTTLCIAALGLLIAGNVHAQKSPAAFTFNGKLSGKPMDSVFVDYANADGKYTHAAEAIKNGTFSISGNINHPTSARLLFKTSGEVIPRTALEARTRQFYIEPGTISLTGDATDLRTLKITGSKTELEYQELQAKVLPIRDEMKPVLDEYYAEKDHEKQAAIRDKFEPYQNRIKKATYAFFIAHPTSYITADQIKFYVSSMRLDSIKRVYDGFNTALKESDNGKELAKEIKDIESGSPGVLAAVFSKNDIDGKPLSLADFKGKYVMLDFWASWCVPCRAGNPHMIALYNKYKGKGLEIIGISDDDTKPELWKAAVAKDGVGIWKHVLRGLNMQLAMKRLPNPNDINSLYGIHTIPTKILIDPQGKIVGRFGDSIGGTDEDMDKMLASVFK</sequence>
<dbReference type="GO" id="GO:0017004">
    <property type="term" value="P:cytochrome complex assembly"/>
    <property type="evidence" value="ECO:0007669"/>
    <property type="project" value="UniProtKB-KW"/>
</dbReference>
<dbReference type="AlphaFoldDB" id="A0A7D4PUP6"/>